<dbReference type="Proteomes" id="UP000753219">
    <property type="component" value="Unassembled WGS sequence"/>
</dbReference>
<evidence type="ECO:0000256" key="2">
    <source>
        <dbReference type="ARBA" id="ARBA00009152"/>
    </source>
</evidence>
<dbReference type="InterPro" id="IPR010140">
    <property type="entry name" value="Histidinol_P_phosphatase_HisJ"/>
</dbReference>
<evidence type="ECO:0000313" key="11">
    <source>
        <dbReference type="Proteomes" id="UP000753219"/>
    </source>
</evidence>
<organism evidence="10 11">
    <name type="scientific">Amedibacillus dolichus</name>
    <dbReference type="NCBI Taxonomy" id="31971"/>
    <lineage>
        <taxon>Bacteria</taxon>
        <taxon>Bacillati</taxon>
        <taxon>Bacillota</taxon>
        <taxon>Erysipelotrichia</taxon>
        <taxon>Erysipelotrichales</taxon>
        <taxon>Erysipelotrichaceae</taxon>
        <taxon>Amedibacillus</taxon>
    </lineage>
</organism>
<proteinExistence type="inferred from homology"/>
<dbReference type="GO" id="GO:0000105">
    <property type="term" value="P:L-histidine biosynthetic process"/>
    <property type="evidence" value="ECO:0007669"/>
    <property type="project" value="UniProtKB-UniRule"/>
</dbReference>
<evidence type="ECO:0000256" key="8">
    <source>
        <dbReference type="RuleBase" id="RU366003"/>
    </source>
</evidence>
<evidence type="ECO:0000256" key="1">
    <source>
        <dbReference type="ARBA" id="ARBA00004970"/>
    </source>
</evidence>
<keyword evidence="4 8" id="KW-0028">Amino-acid biosynthesis</keyword>
<dbReference type="InterPro" id="IPR016195">
    <property type="entry name" value="Pol/histidinol_Pase-like"/>
</dbReference>
<dbReference type="Pfam" id="PF02811">
    <property type="entry name" value="PHP"/>
    <property type="match status" value="1"/>
</dbReference>
<name>A0A942WCJ1_9FIRM</name>
<comment type="similarity">
    <text evidence="2 8">Belongs to the PHP hydrolase family. HisK subfamily.</text>
</comment>
<keyword evidence="5 8" id="KW-0378">Hydrolase</keyword>
<comment type="caution">
    <text evidence="10">The sequence shown here is derived from an EMBL/GenBank/DDBJ whole genome shotgun (WGS) entry which is preliminary data.</text>
</comment>
<evidence type="ECO:0000256" key="5">
    <source>
        <dbReference type="ARBA" id="ARBA00022801"/>
    </source>
</evidence>
<evidence type="ECO:0000256" key="6">
    <source>
        <dbReference type="ARBA" id="ARBA00023102"/>
    </source>
</evidence>
<evidence type="ECO:0000256" key="7">
    <source>
        <dbReference type="ARBA" id="ARBA00049158"/>
    </source>
</evidence>
<evidence type="ECO:0000259" key="9">
    <source>
        <dbReference type="Pfam" id="PF02811"/>
    </source>
</evidence>
<dbReference type="EC" id="3.1.3.15" evidence="3 8"/>
<feature type="domain" description="PHP" evidence="9">
    <location>
        <begin position="4"/>
        <end position="208"/>
    </location>
</feature>
<comment type="pathway">
    <text evidence="1 8">Amino-acid biosynthesis; L-histidine biosynthesis; L-histidine from 5-phospho-alpha-D-ribose 1-diphosphate: step 8/9.</text>
</comment>
<dbReference type="EMBL" id="JAGZMZ010000007">
    <property type="protein sequence ID" value="MBS4883869.1"/>
    <property type="molecule type" value="Genomic_DNA"/>
</dbReference>
<dbReference type="AlphaFoldDB" id="A0A942WCJ1"/>
<dbReference type="Gene3D" id="3.20.20.140">
    <property type="entry name" value="Metal-dependent hydrolases"/>
    <property type="match status" value="1"/>
</dbReference>
<dbReference type="GO" id="GO:0005737">
    <property type="term" value="C:cytoplasm"/>
    <property type="evidence" value="ECO:0007669"/>
    <property type="project" value="TreeGrafter"/>
</dbReference>
<evidence type="ECO:0000256" key="4">
    <source>
        <dbReference type="ARBA" id="ARBA00022605"/>
    </source>
</evidence>
<dbReference type="GO" id="GO:0004401">
    <property type="term" value="F:histidinol-phosphatase activity"/>
    <property type="evidence" value="ECO:0007669"/>
    <property type="project" value="UniProtKB-UniRule"/>
</dbReference>
<evidence type="ECO:0000313" key="10">
    <source>
        <dbReference type="EMBL" id="MBS4883869.1"/>
    </source>
</evidence>
<sequence>MIDGHVHLENGPLTKEYVMQFVEAAQKAGIDCLHILDHTHRFCEFAPLYEDLRKDNQSQRDWFAKKLKEPLANYHRLIAEMKQTELPIEVKFGLEVCYVPKQEAFLKNILCQYPYDFLIGSIHSIDGKLYDMPSFSKEILWDILDTDAIYQRYYEIMENMIESDLFTQIAHPDQLKLFHYEPRYDLKPTYRRIALLAYKHHVSMESNTGIHYRYQHEDLGTNLTFLTILKQAGVNIITASDAHQPAHVGSYIKEMMKVLEELV</sequence>
<accession>A0A942WCJ1</accession>
<dbReference type="InterPro" id="IPR004013">
    <property type="entry name" value="PHP_dom"/>
</dbReference>
<keyword evidence="6 8" id="KW-0368">Histidine biosynthesis</keyword>
<dbReference type="PANTHER" id="PTHR21039:SF0">
    <property type="entry name" value="HISTIDINOL-PHOSPHATASE"/>
    <property type="match status" value="1"/>
</dbReference>
<protein>
    <recommendedName>
        <fullName evidence="3 8">Histidinol-phosphatase</fullName>
        <shortName evidence="8">HolPase</shortName>
        <ecNumber evidence="3 8">3.1.3.15</ecNumber>
    </recommendedName>
</protein>
<gene>
    <name evidence="10" type="ORF">KHZ85_03805</name>
</gene>
<comment type="catalytic activity">
    <reaction evidence="7 8">
        <text>L-histidinol phosphate + H2O = L-histidinol + phosphate</text>
        <dbReference type="Rhea" id="RHEA:14465"/>
        <dbReference type="ChEBI" id="CHEBI:15377"/>
        <dbReference type="ChEBI" id="CHEBI:43474"/>
        <dbReference type="ChEBI" id="CHEBI:57699"/>
        <dbReference type="ChEBI" id="CHEBI:57980"/>
        <dbReference type="EC" id="3.1.3.15"/>
    </reaction>
</comment>
<dbReference type="SUPFAM" id="SSF89550">
    <property type="entry name" value="PHP domain-like"/>
    <property type="match status" value="1"/>
</dbReference>
<dbReference type="RefSeq" id="WP_278639887.1">
    <property type="nucleotide sequence ID" value="NZ_JAGZMZ010000007.1"/>
</dbReference>
<dbReference type="PANTHER" id="PTHR21039">
    <property type="entry name" value="HISTIDINOL PHOSPHATASE-RELATED"/>
    <property type="match status" value="1"/>
</dbReference>
<evidence type="ECO:0000256" key="3">
    <source>
        <dbReference type="ARBA" id="ARBA00013085"/>
    </source>
</evidence>
<reference evidence="10" key="1">
    <citation type="submission" date="2021-02" db="EMBL/GenBank/DDBJ databases">
        <title>Infant gut strain persistence is associated with maternal origin, phylogeny, and functional potential including surface adhesion and iron acquisition.</title>
        <authorList>
            <person name="Lou Y.C."/>
        </authorList>
    </citation>
    <scope>NUCLEOTIDE SEQUENCE</scope>
    <source>
        <strain evidence="10">L3_108_103G1_dasL3_108_103G1_concoct_2</strain>
    </source>
</reference>